<gene>
    <name evidence="2" type="ORF">H072_9631</name>
</gene>
<dbReference type="SUPFAM" id="SSF82199">
    <property type="entry name" value="SET domain"/>
    <property type="match status" value="1"/>
</dbReference>
<dbReference type="InterPro" id="IPR001214">
    <property type="entry name" value="SET_dom"/>
</dbReference>
<evidence type="ECO:0000313" key="2">
    <source>
        <dbReference type="EMBL" id="EPS36854.1"/>
    </source>
</evidence>
<dbReference type="Proteomes" id="UP000015100">
    <property type="component" value="Unassembled WGS sequence"/>
</dbReference>
<dbReference type="Gene3D" id="3.90.1410.10">
    <property type="entry name" value="set domain protein methyltransferase, domain 1"/>
    <property type="match status" value="1"/>
</dbReference>
<dbReference type="eggNOG" id="KOG1337">
    <property type="taxonomic scope" value="Eukaryota"/>
</dbReference>
<organism evidence="2 3">
    <name type="scientific">Dactylellina haptotyla (strain CBS 200.50)</name>
    <name type="common">Nematode-trapping fungus</name>
    <name type="synonym">Monacrosporium haptotylum</name>
    <dbReference type="NCBI Taxonomy" id="1284197"/>
    <lineage>
        <taxon>Eukaryota</taxon>
        <taxon>Fungi</taxon>
        <taxon>Dikarya</taxon>
        <taxon>Ascomycota</taxon>
        <taxon>Pezizomycotina</taxon>
        <taxon>Orbiliomycetes</taxon>
        <taxon>Orbiliales</taxon>
        <taxon>Orbiliaceae</taxon>
        <taxon>Dactylellina</taxon>
    </lineage>
</organism>
<dbReference type="InterPro" id="IPR046341">
    <property type="entry name" value="SET_dom_sf"/>
</dbReference>
<dbReference type="STRING" id="1284197.S8A2C9"/>
<proteinExistence type="predicted"/>
<evidence type="ECO:0000259" key="1">
    <source>
        <dbReference type="PROSITE" id="PS50280"/>
    </source>
</evidence>
<comment type="caution">
    <text evidence="2">The sequence shown here is derived from an EMBL/GenBank/DDBJ whole genome shotgun (WGS) entry which is preliminary data.</text>
</comment>
<dbReference type="InterPro" id="IPR050600">
    <property type="entry name" value="SETD3_SETD6_MTase"/>
</dbReference>
<reference evidence="3" key="2">
    <citation type="submission" date="2013-04" db="EMBL/GenBank/DDBJ databases">
        <title>Genomic mechanisms accounting for the adaptation to parasitism in nematode-trapping fungi.</title>
        <authorList>
            <person name="Ahren D.G."/>
        </authorList>
    </citation>
    <scope>NUCLEOTIDE SEQUENCE [LARGE SCALE GENOMIC DNA]</scope>
    <source>
        <strain evidence="3">CBS 200.50</strain>
    </source>
</reference>
<accession>S8A2C9</accession>
<protein>
    <recommendedName>
        <fullName evidence="1">SET domain-containing protein</fullName>
    </recommendedName>
</protein>
<dbReference type="OrthoDB" id="341421at2759"/>
<dbReference type="PROSITE" id="PS50280">
    <property type="entry name" value="SET"/>
    <property type="match status" value="1"/>
</dbReference>
<name>S8A2C9_DACHA</name>
<sequence length="450" mass="51114">MPKRRRPPLSRDFLADDVPQVHRTLLEHVLANNAKLSKVKIAKLPHGIGIVASENIGKNEDITFIPKSLLVNLHDIPIPNSSPIDYPTRVHSSLAAYIASKRHNGENDPFISILPSPESFKTSMPMSWSDEVLSHCSPWVRSFALKQKEKLQDDYDHAVKVHTPKNLNFTQEEYDWAWAVVNTRTIYYRPKKWYKIPAEDCMTMCPFIDYYNHDWRSDDTCIVSFSTDGLTVTTQKAYVPGEEIFVTYGEYNNDHLLVEYGFTLPNNGSDNIKLDFWVLGKLSGRHQEILKEKSFHGYALTFKSDKVYSGSDLMVSVDGDGNSEYVLDAEDACYRTMMALRLAVIPSAQLPRGNGKGGKRYLDFVKLVEGEMEEDDYGEKYSDDEGAVRGLLGDIVNEAEELGRDSMENLRGMLDGPNDEENEGSISSAIERWTQMLDVINKYKQKTIET</sequence>
<keyword evidence="3" id="KW-1185">Reference proteome</keyword>
<dbReference type="CDD" id="cd19177">
    <property type="entry name" value="SET_SETD4"/>
    <property type="match status" value="1"/>
</dbReference>
<dbReference type="EMBL" id="AQGS01000823">
    <property type="protein sequence ID" value="EPS36854.1"/>
    <property type="molecule type" value="Genomic_DNA"/>
</dbReference>
<dbReference type="OMA" id="WNDAIGM"/>
<dbReference type="Pfam" id="PF00856">
    <property type="entry name" value="SET"/>
    <property type="match status" value="1"/>
</dbReference>
<feature type="domain" description="SET" evidence="1">
    <location>
        <begin position="37"/>
        <end position="249"/>
    </location>
</feature>
<dbReference type="PANTHER" id="PTHR13271:SF137">
    <property type="entry name" value="SET DOMAIN-CONTAINING PROTEIN"/>
    <property type="match status" value="1"/>
</dbReference>
<dbReference type="PANTHER" id="PTHR13271">
    <property type="entry name" value="UNCHARACTERIZED PUTATIVE METHYLTRANSFERASE"/>
    <property type="match status" value="1"/>
</dbReference>
<dbReference type="AlphaFoldDB" id="S8A2C9"/>
<dbReference type="InterPro" id="IPR044429">
    <property type="entry name" value="SETD4_SET"/>
</dbReference>
<reference evidence="2 3" key="1">
    <citation type="journal article" date="2013" name="PLoS Genet.">
        <title>Genomic mechanisms accounting for the adaptation to parasitism in nematode-trapping fungi.</title>
        <authorList>
            <person name="Meerupati T."/>
            <person name="Andersson K.M."/>
            <person name="Friman E."/>
            <person name="Kumar D."/>
            <person name="Tunlid A."/>
            <person name="Ahren D."/>
        </authorList>
    </citation>
    <scope>NUCLEOTIDE SEQUENCE [LARGE SCALE GENOMIC DNA]</scope>
    <source>
        <strain evidence="2 3">CBS 200.50</strain>
    </source>
</reference>
<dbReference type="HOGENOM" id="CLU_041939_3_2_1"/>
<dbReference type="GO" id="GO:0016279">
    <property type="term" value="F:protein-lysine N-methyltransferase activity"/>
    <property type="evidence" value="ECO:0007669"/>
    <property type="project" value="InterPro"/>
</dbReference>
<evidence type="ECO:0000313" key="3">
    <source>
        <dbReference type="Proteomes" id="UP000015100"/>
    </source>
</evidence>